<keyword evidence="2" id="KW-0238">DNA-binding</keyword>
<dbReference type="PANTHER" id="PTHR43280">
    <property type="entry name" value="ARAC-FAMILY TRANSCRIPTIONAL REGULATOR"/>
    <property type="match status" value="1"/>
</dbReference>
<evidence type="ECO:0000256" key="2">
    <source>
        <dbReference type="ARBA" id="ARBA00023125"/>
    </source>
</evidence>
<dbReference type="SMART" id="SM00342">
    <property type="entry name" value="HTH_ARAC"/>
    <property type="match status" value="1"/>
</dbReference>
<organism evidence="5 6">
    <name type="scientific">Epilithonimonas zeae</name>
    <dbReference type="NCBI Taxonomy" id="1416779"/>
    <lineage>
        <taxon>Bacteria</taxon>
        <taxon>Pseudomonadati</taxon>
        <taxon>Bacteroidota</taxon>
        <taxon>Flavobacteriia</taxon>
        <taxon>Flavobacteriales</taxon>
        <taxon>Weeksellaceae</taxon>
        <taxon>Chryseobacterium group</taxon>
        <taxon>Epilithonimonas</taxon>
    </lineage>
</organism>
<evidence type="ECO:0000256" key="1">
    <source>
        <dbReference type="ARBA" id="ARBA00023015"/>
    </source>
</evidence>
<name>A0A1N6EHP6_9FLAO</name>
<dbReference type="Pfam" id="PF12833">
    <property type="entry name" value="HTH_18"/>
    <property type="match status" value="1"/>
</dbReference>
<evidence type="ECO:0000313" key="5">
    <source>
        <dbReference type="EMBL" id="SIN82563.1"/>
    </source>
</evidence>
<keyword evidence="3" id="KW-0804">Transcription</keyword>
<dbReference type="STRING" id="1416779.SAMN05444409_0633"/>
<dbReference type="AlphaFoldDB" id="A0A1N6EHP6"/>
<proteinExistence type="predicted"/>
<sequence length="319" mass="37120">MIFTNTMSSITIKEFYQDILGDTCPDINQFLNENINKDIGHFNVFDISEIYRSCKSKTEMPYNRRTYYKISLINGKNKVEYADKTIQIEDCAVLFASPKIPYNYTHLCTDQSGHFCVFTKDFLPTTKIGLELDNLPVFSANSDFIFQITTEQYHQFEAIFLKMHEEIKSDYLYKYDLLRNYVMELIHFGQKLKPIQPIENNKTAASRATTLFIELLERQFPIENISQLLQLKTPADFAGILGVHVNHLNRVLKETTGKTTGEIIGSRIFQEAKILLTQTQWNISEIAFTLGFEEVAHFSNFFKKHSQQSPQHYRELMIV</sequence>
<dbReference type="Proteomes" id="UP000185207">
    <property type="component" value="Unassembled WGS sequence"/>
</dbReference>
<dbReference type="GO" id="GO:0043565">
    <property type="term" value="F:sequence-specific DNA binding"/>
    <property type="evidence" value="ECO:0007669"/>
    <property type="project" value="InterPro"/>
</dbReference>
<keyword evidence="6" id="KW-1185">Reference proteome</keyword>
<dbReference type="Gene3D" id="1.10.10.60">
    <property type="entry name" value="Homeodomain-like"/>
    <property type="match status" value="1"/>
</dbReference>
<dbReference type="InterPro" id="IPR018060">
    <property type="entry name" value="HTH_AraC"/>
</dbReference>
<evidence type="ECO:0000256" key="3">
    <source>
        <dbReference type="ARBA" id="ARBA00023163"/>
    </source>
</evidence>
<reference evidence="6" key="1">
    <citation type="submission" date="2016-11" db="EMBL/GenBank/DDBJ databases">
        <authorList>
            <person name="Varghese N."/>
            <person name="Submissions S."/>
        </authorList>
    </citation>
    <scope>NUCLEOTIDE SEQUENCE [LARGE SCALE GENOMIC DNA]</scope>
    <source>
        <strain evidence="6">DSM 27623</strain>
    </source>
</reference>
<evidence type="ECO:0000259" key="4">
    <source>
        <dbReference type="PROSITE" id="PS01124"/>
    </source>
</evidence>
<protein>
    <submittedName>
        <fullName evidence="5">Transcriptional regulator, AraC family</fullName>
    </submittedName>
</protein>
<accession>A0A1N6EHP6</accession>
<dbReference type="SUPFAM" id="SSF46689">
    <property type="entry name" value="Homeodomain-like"/>
    <property type="match status" value="1"/>
</dbReference>
<feature type="domain" description="HTH araC/xylS-type" evidence="4">
    <location>
        <begin position="236"/>
        <end position="316"/>
    </location>
</feature>
<dbReference type="GO" id="GO:0003700">
    <property type="term" value="F:DNA-binding transcription factor activity"/>
    <property type="evidence" value="ECO:0007669"/>
    <property type="project" value="InterPro"/>
</dbReference>
<gene>
    <name evidence="5" type="ORF">SAMN05444409_0633</name>
</gene>
<dbReference type="InterPro" id="IPR009057">
    <property type="entry name" value="Homeodomain-like_sf"/>
</dbReference>
<dbReference type="InterPro" id="IPR020449">
    <property type="entry name" value="Tscrpt_reg_AraC-type_HTH"/>
</dbReference>
<dbReference type="PRINTS" id="PR00032">
    <property type="entry name" value="HTHARAC"/>
</dbReference>
<evidence type="ECO:0000313" key="6">
    <source>
        <dbReference type="Proteomes" id="UP000185207"/>
    </source>
</evidence>
<dbReference type="EMBL" id="FSRK01000001">
    <property type="protein sequence ID" value="SIN82563.1"/>
    <property type="molecule type" value="Genomic_DNA"/>
</dbReference>
<keyword evidence="1" id="KW-0805">Transcription regulation</keyword>
<dbReference type="PANTHER" id="PTHR43280:SF32">
    <property type="entry name" value="TRANSCRIPTIONAL REGULATORY PROTEIN"/>
    <property type="match status" value="1"/>
</dbReference>
<dbReference type="PROSITE" id="PS01124">
    <property type="entry name" value="HTH_ARAC_FAMILY_2"/>
    <property type="match status" value="1"/>
</dbReference>